<dbReference type="CDD" id="cd03401">
    <property type="entry name" value="SPFH_prohibitin"/>
    <property type="match status" value="1"/>
</dbReference>
<dbReference type="GO" id="GO:0016020">
    <property type="term" value="C:membrane"/>
    <property type="evidence" value="ECO:0007669"/>
    <property type="project" value="InterPro"/>
</dbReference>
<dbReference type="SUPFAM" id="SSF117892">
    <property type="entry name" value="Band 7/SPFH domain"/>
    <property type="match status" value="1"/>
</dbReference>
<accession>A0A5E8CIC4</accession>
<proteinExistence type="predicted"/>
<gene>
    <name evidence="4" type="ORF">CPAV1605_551</name>
</gene>
<feature type="coiled-coil region" evidence="1">
    <location>
        <begin position="188"/>
        <end position="222"/>
    </location>
</feature>
<dbReference type="InterPro" id="IPR001107">
    <property type="entry name" value="Band_7"/>
</dbReference>
<feature type="domain" description="Band 7" evidence="3">
    <location>
        <begin position="23"/>
        <end position="189"/>
    </location>
</feature>
<dbReference type="PANTHER" id="PTHR23222:SF0">
    <property type="entry name" value="PROHIBITIN 1"/>
    <property type="match status" value="1"/>
</dbReference>
<keyword evidence="2" id="KW-1133">Transmembrane helix</keyword>
<evidence type="ECO:0000259" key="3">
    <source>
        <dbReference type="SMART" id="SM00244"/>
    </source>
</evidence>
<dbReference type="PANTHER" id="PTHR23222">
    <property type="entry name" value="PROHIBITIN"/>
    <property type="match status" value="1"/>
</dbReference>
<evidence type="ECO:0000256" key="2">
    <source>
        <dbReference type="SAM" id="Phobius"/>
    </source>
</evidence>
<dbReference type="AlphaFoldDB" id="A0A5E8CIC4"/>
<keyword evidence="2" id="KW-0812">Transmembrane</keyword>
<reference evidence="4" key="1">
    <citation type="submission" date="2019-09" db="EMBL/GenBank/DDBJ databases">
        <authorList>
            <person name="Needham M D."/>
        </authorList>
    </citation>
    <scope>NUCLEOTIDE SEQUENCE</scope>
</reference>
<dbReference type="Pfam" id="PF01145">
    <property type="entry name" value="Band_7"/>
    <property type="match status" value="1"/>
</dbReference>
<keyword evidence="2" id="KW-0472">Membrane</keyword>
<evidence type="ECO:0000256" key="1">
    <source>
        <dbReference type="SAM" id="Coils"/>
    </source>
</evidence>
<evidence type="ECO:0000313" key="4">
    <source>
        <dbReference type="EMBL" id="VVU94826.1"/>
    </source>
</evidence>
<dbReference type="InterPro" id="IPR000163">
    <property type="entry name" value="Prohibitin"/>
</dbReference>
<dbReference type="SMART" id="SM00244">
    <property type="entry name" value="PHB"/>
    <property type="match status" value="1"/>
</dbReference>
<keyword evidence="1" id="KW-0175">Coiled coil</keyword>
<protein>
    <submittedName>
        <fullName evidence="4">SPFH domain / Band 7 family</fullName>
    </submittedName>
</protein>
<dbReference type="InterPro" id="IPR036013">
    <property type="entry name" value="Band_7/SPFH_dom_sf"/>
</dbReference>
<sequence length="257" mass="29394">MFYSLKFSYNIFFLVLLFYLITRFIFIVRDGNVAVITTFGKVTGEPRGAGIHIIIPFVQKYHIFSIKTIVVPEKFSTLTQDLQVIEATATIKYRVIKSRAGDIYKQITYTDKFVYPRIVLPSLQKTLKSVFSKYPLVEIASRWAEISSIIEDEVSDELNKENGYVQVIGLDITGLVIAEDYRNAIEAKQIALQQKLKAEIEVKIAEEEAKKFRILSKQLDNKVLYKLFLDKWNGETAVVPGINDNTRTPVIVDGKKK</sequence>
<dbReference type="EMBL" id="CABVLZ010000002">
    <property type="protein sequence ID" value="VVU94826.1"/>
    <property type="molecule type" value="Genomic_DNA"/>
</dbReference>
<name>A0A5E8CIC4_9ZZZZ</name>
<feature type="transmembrane region" description="Helical" evidence="2">
    <location>
        <begin position="7"/>
        <end position="28"/>
    </location>
</feature>
<dbReference type="Gene3D" id="3.30.479.30">
    <property type="entry name" value="Band 7 domain"/>
    <property type="match status" value="1"/>
</dbReference>
<organism evidence="4">
    <name type="scientific">seawater metagenome</name>
    <dbReference type="NCBI Taxonomy" id="1561972"/>
    <lineage>
        <taxon>unclassified sequences</taxon>
        <taxon>metagenomes</taxon>
        <taxon>ecological metagenomes</taxon>
    </lineage>
</organism>